<dbReference type="HOGENOM" id="CLU_1557722_0_0_1"/>
<proteinExistence type="predicted"/>
<dbReference type="Gramene" id="OMERI11G05240.2">
    <property type="protein sequence ID" value="OMERI11G05240.2"/>
    <property type="gene ID" value="OMERI11G05240"/>
</dbReference>
<feature type="compositionally biased region" description="Polar residues" evidence="1">
    <location>
        <begin position="153"/>
        <end position="162"/>
    </location>
</feature>
<dbReference type="EnsemblPlants" id="OMERI11G05240.2">
    <property type="protein sequence ID" value="OMERI11G05240.2"/>
    <property type="gene ID" value="OMERI11G05240"/>
</dbReference>
<dbReference type="Gramene" id="OMERI11G05240.4">
    <property type="protein sequence ID" value="OMERI11G05240.4"/>
    <property type="gene ID" value="OMERI11G05240"/>
</dbReference>
<sequence length="172" mass="18376">MAEIPAAHPTSTVDQSFPSLLSPNPRRRRRRRLLLAPPFPATPRRQLSSLRHRHRRTLFSNPTASPHLPFATVGPVPVEGRPTPPDPAAKTSPPTDPVTRRLGCDKSKATGSVDLNGGSGSVTAASTSQTRPPSRACTGDAQEAMAEIPAAHPTSTVDQIHSQHSRLADLEV</sequence>
<feature type="compositionally biased region" description="Basic and acidic residues" evidence="1">
    <location>
        <begin position="98"/>
        <end position="108"/>
    </location>
</feature>
<reference evidence="2" key="2">
    <citation type="submission" date="2018-05" db="EMBL/GenBank/DDBJ databases">
        <title>OmerRS3 (Oryza meridionalis Reference Sequence Version 3).</title>
        <authorList>
            <person name="Zhang J."/>
            <person name="Kudrna D."/>
            <person name="Lee S."/>
            <person name="Talag J."/>
            <person name="Welchert J."/>
            <person name="Wing R.A."/>
        </authorList>
    </citation>
    <scope>NUCLEOTIDE SEQUENCE [LARGE SCALE GENOMIC DNA]</scope>
    <source>
        <strain evidence="2">OR44</strain>
    </source>
</reference>
<organism evidence="2">
    <name type="scientific">Oryza meridionalis</name>
    <dbReference type="NCBI Taxonomy" id="40149"/>
    <lineage>
        <taxon>Eukaryota</taxon>
        <taxon>Viridiplantae</taxon>
        <taxon>Streptophyta</taxon>
        <taxon>Embryophyta</taxon>
        <taxon>Tracheophyta</taxon>
        <taxon>Spermatophyta</taxon>
        <taxon>Magnoliopsida</taxon>
        <taxon>Liliopsida</taxon>
        <taxon>Poales</taxon>
        <taxon>Poaceae</taxon>
        <taxon>BOP clade</taxon>
        <taxon>Oryzoideae</taxon>
        <taxon>Oryzeae</taxon>
        <taxon>Oryzinae</taxon>
        <taxon>Oryza</taxon>
    </lineage>
</organism>
<name>A0A0E0F3F7_9ORYZ</name>
<dbReference type="Proteomes" id="UP000008021">
    <property type="component" value="Chromosome 11"/>
</dbReference>
<dbReference type="EnsemblPlants" id="OMERI11G05240.4">
    <property type="protein sequence ID" value="OMERI11G05240.4"/>
    <property type="gene ID" value="OMERI11G05240"/>
</dbReference>
<evidence type="ECO:0000313" key="2">
    <source>
        <dbReference type="EnsemblPlants" id="OMERI11G05240.2"/>
    </source>
</evidence>
<evidence type="ECO:0000256" key="1">
    <source>
        <dbReference type="SAM" id="MobiDB-lite"/>
    </source>
</evidence>
<evidence type="ECO:0000313" key="3">
    <source>
        <dbReference type="Proteomes" id="UP000008021"/>
    </source>
</evidence>
<dbReference type="EnsemblPlants" id="OMERI11G05240.1">
    <property type="protein sequence ID" value="OMERI11G05240.1"/>
    <property type="gene ID" value="OMERI11G05240"/>
</dbReference>
<reference evidence="2" key="1">
    <citation type="submission" date="2015-04" db="UniProtKB">
        <authorList>
            <consortium name="EnsemblPlants"/>
        </authorList>
    </citation>
    <scope>IDENTIFICATION</scope>
</reference>
<dbReference type="AlphaFoldDB" id="A0A0E0F3F7"/>
<dbReference type="Gramene" id="OMERI11G05240.1">
    <property type="protein sequence ID" value="OMERI11G05240.1"/>
    <property type="gene ID" value="OMERI11G05240"/>
</dbReference>
<feature type="region of interest" description="Disordered" evidence="1">
    <location>
        <begin position="1"/>
        <end position="172"/>
    </location>
</feature>
<keyword evidence="3" id="KW-1185">Reference proteome</keyword>
<protein>
    <submittedName>
        <fullName evidence="2">Uncharacterized protein</fullName>
    </submittedName>
</protein>
<accession>A0A0E0F3F7</accession>